<reference evidence="11" key="2">
    <citation type="submission" date="2008-08" db="EMBL/GenBank/DDBJ databases">
        <authorList>
            <consortium name="Diatom Consortium"/>
            <person name="Grigoriev I."/>
            <person name="Grimwood J."/>
            <person name="Kuo A."/>
            <person name="Otillar R.P."/>
            <person name="Salamov A."/>
            <person name="Detter J.C."/>
            <person name="Lindquist E."/>
            <person name="Shapiro H."/>
            <person name="Lucas S."/>
            <person name="Glavina del Rio T."/>
            <person name="Pitluck S."/>
            <person name="Rokhsar D."/>
            <person name="Bowler C."/>
        </authorList>
    </citation>
    <scope>GENOME REANNOTATION</scope>
    <source>
        <strain evidence="11">CCAP 1055/1</strain>
    </source>
</reference>
<dbReference type="AlphaFoldDB" id="B7G3Q9"/>
<dbReference type="InParanoid" id="B7G3Q9"/>
<keyword evidence="5 8" id="KW-0663">Pyridoxal phosphate</keyword>
<comment type="similarity">
    <text evidence="2 7">Belongs to the class-IV pyridoxal-phosphate-dependent aminotransferase family.</text>
</comment>
<dbReference type="InterPro" id="IPR001544">
    <property type="entry name" value="Aminotrans_IV"/>
</dbReference>
<dbReference type="InterPro" id="IPR005786">
    <property type="entry name" value="B_amino_transII"/>
</dbReference>
<dbReference type="SUPFAM" id="SSF56752">
    <property type="entry name" value="D-aminoacid aminotransferase-like PLP-dependent enzymes"/>
    <property type="match status" value="1"/>
</dbReference>
<keyword evidence="9" id="KW-0028">Amino-acid biosynthesis</keyword>
<dbReference type="GO" id="GO:0009082">
    <property type="term" value="P:branched-chain amino acid biosynthetic process"/>
    <property type="evidence" value="ECO:0007669"/>
    <property type="project" value="UniProtKB-KW"/>
</dbReference>
<dbReference type="GeneID" id="7202344"/>
<name>B7G3Q9_PHATC</name>
<proteinExistence type="inferred from homology"/>
<accession>B7G3Q9</accession>
<feature type="non-terminal residue" evidence="10">
    <location>
        <position position="326"/>
    </location>
</feature>
<keyword evidence="11" id="KW-1185">Reference proteome</keyword>
<comment type="cofactor">
    <cofactor evidence="1 8">
        <name>pyridoxal 5'-phosphate</name>
        <dbReference type="ChEBI" id="CHEBI:597326"/>
    </cofactor>
</comment>
<feature type="modified residue" description="N6-(pyridoxal phosphate)lysine" evidence="6">
    <location>
        <position position="204"/>
    </location>
</feature>
<dbReference type="GO" id="GO:0052654">
    <property type="term" value="F:L-leucine-2-oxoglutarate transaminase activity"/>
    <property type="evidence" value="ECO:0007669"/>
    <property type="project" value="RHEA"/>
</dbReference>
<dbReference type="GO" id="GO:0008652">
    <property type="term" value="P:amino acid biosynthetic process"/>
    <property type="evidence" value="ECO:0007669"/>
    <property type="project" value="UniProtKB-KW"/>
</dbReference>
<evidence type="ECO:0000256" key="3">
    <source>
        <dbReference type="ARBA" id="ARBA00022576"/>
    </source>
</evidence>
<dbReference type="InterPro" id="IPR043132">
    <property type="entry name" value="BCAT-like_C"/>
</dbReference>
<dbReference type="EC" id="2.6.1.42" evidence="9"/>
<evidence type="ECO:0000313" key="11">
    <source>
        <dbReference type="Proteomes" id="UP000000759"/>
    </source>
</evidence>
<gene>
    <name evidence="10" type="ORF">PHATRDRAFT_28585</name>
</gene>
<evidence type="ECO:0000256" key="4">
    <source>
        <dbReference type="ARBA" id="ARBA00022679"/>
    </source>
</evidence>
<dbReference type="EMBL" id="CM000615">
    <property type="protein sequence ID" value="EEC46870.1"/>
    <property type="molecule type" value="Genomic_DNA"/>
</dbReference>
<reference evidence="10 11" key="1">
    <citation type="journal article" date="2008" name="Nature">
        <title>The Phaeodactylum genome reveals the evolutionary history of diatom genomes.</title>
        <authorList>
            <person name="Bowler C."/>
            <person name="Allen A.E."/>
            <person name="Badger J.H."/>
            <person name="Grimwood J."/>
            <person name="Jabbari K."/>
            <person name="Kuo A."/>
            <person name="Maheswari U."/>
            <person name="Martens C."/>
            <person name="Maumus F."/>
            <person name="Otillar R.P."/>
            <person name="Rayko E."/>
            <person name="Salamov A."/>
            <person name="Vandepoele K."/>
            <person name="Beszteri B."/>
            <person name="Gruber A."/>
            <person name="Heijde M."/>
            <person name="Katinka M."/>
            <person name="Mock T."/>
            <person name="Valentin K."/>
            <person name="Verret F."/>
            <person name="Berges J.A."/>
            <person name="Brownlee C."/>
            <person name="Cadoret J.P."/>
            <person name="Chiovitti A."/>
            <person name="Choi C.J."/>
            <person name="Coesel S."/>
            <person name="De Martino A."/>
            <person name="Detter J.C."/>
            <person name="Durkin C."/>
            <person name="Falciatore A."/>
            <person name="Fournet J."/>
            <person name="Haruta M."/>
            <person name="Huysman M.J."/>
            <person name="Jenkins B.D."/>
            <person name="Jiroutova K."/>
            <person name="Jorgensen R.E."/>
            <person name="Joubert Y."/>
            <person name="Kaplan A."/>
            <person name="Kroger N."/>
            <person name="Kroth P.G."/>
            <person name="La Roche J."/>
            <person name="Lindquist E."/>
            <person name="Lommer M."/>
            <person name="Martin-Jezequel V."/>
            <person name="Lopez P.J."/>
            <person name="Lucas S."/>
            <person name="Mangogna M."/>
            <person name="McGinnis K."/>
            <person name="Medlin L.K."/>
            <person name="Montsant A."/>
            <person name="Oudot-Le Secq M.P."/>
            <person name="Napoli C."/>
            <person name="Obornik M."/>
            <person name="Parker M.S."/>
            <person name="Petit J.L."/>
            <person name="Porcel B.M."/>
            <person name="Poulsen N."/>
            <person name="Robison M."/>
            <person name="Rychlewski L."/>
            <person name="Rynearson T.A."/>
            <person name="Schmutz J."/>
            <person name="Shapiro H."/>
            <person name="Siaut M."/>
            <person name="Stanley M."/>
            <person name="Sussman M.R."/>
            <person name="Taylor A.R."/>
            <person name="Vardi A."/>
            <person name="von Dassow P."/>
            <person name="Vyverman W."/>
            <person name="Willis A."/>
            <person name="Wyrwicz L.S."/>
            <person name="Rokhsar D.S."/>
            <person name="Weissenbach J."/>
            <person name="Armbrust E.V."/>
            <person name="Green B.R."/>
            <person name="Van de Peer Y."/>
            <person name="Grigoriev I.V."/>
        </authorList>
    </citation>
    <scope>NUCLEOTIDE SEQUENCE [LARGE SCALE GENOMIC DNA]</scope>
    <source>
        <strain evidence="10 11">CCAP 1055/1</strain>
    </source>
</reference>
<dbReference type="GO" id="GO:0052656">
    <property type="term" value="F:L-isoleucine-2-oxoglutarate transaminase activity"/>
    <property type="evidence" value="ECO:0007669"/>
    <property type="project" value="RHEA"/>
</dbReference>
<keyword evidence="9" id="KW-0100">Branched-chain amino acid biosynthesis</keyword>
<evidence type="ECO:0000256" key="2">
    <source>
        <dbReference type="ARBA" id="ARBA00009320"/>
    </source>
</evidence>
<organism evidence="10 11">
    <name type="scientific">Phaeodactylum tricornutum (strain CCAP 1055/1)</name>
    <dbReference type="NCBI Taxonomy" id="556484"/>
    <lineage>
        <taxon>Eukaryota</taxon>
        <taxon>Sar</taxon>
        <taxon>Stramenopiles</taxon>
        <taxon>Ochrophyta</taxon>
        <taxon>Bacillariophyta</taxon>
        <taxon>Bacillariophyceae</taxon>
        <taxon>Bacillariophycidae</taxon>
        <taxon>Naviculales</taxon>
        <taxon>Phaeodactylaceae</taxon>
        <taxon>Phaeodactylum</taxon>
    </lineage>
</organism>
<keyword evidence="3 9" id="KW-0032">Aminotransferase</keyword>
<comment type="catalytic activity">
    <reaction evidence="9">
        <text>L-isoleucine + 2-oxoglutarate = (S)-3-methyl-2-oxopentanoate + L-glutamate</text>
        <dbReference type="Rhea" id="RHEA:24801"/>
        <dbReference type="ChEBI" id="CHEBI:16810"/>
        <dbReference type="ChEBI" id="CHEBI:29985"/>
        <dbReference type="ChEBI" id="CHEBI:35146"/>
        <dbReference type="ChEBI" id="CHEBI:58045"/>
        <dbReference type="EC" id="2.6.1.42"/>
    </reaction>
</comment>
<dbReference type="HOGENOM" id="CLU_031922_0_2_1"/>
<dbReference type="PIRSF" id="PIRSF006468">
    <property type="entry name" value="BCAT1"/>
    <property type="match status" value="1"/>
</dbReference>
<evidence type="ECO:0000256" key="7">
    <source>
        <dbReference type="RuleBase" id="RU004106"/>
    </source>
</evidence>
<keyword evidence="4 9" id="KW-0808">Transferase</keyword>
<dbReference type="InterPro" id="IPR043131">
    <property type="entry name" value="BCAT-like_N"/>
</dbReference>
<dbReference type="STRING" id="556484.B7G3Q9"/>
<evidence type="ECO:0000256" key="9">
    <source>
        <dbReference type="RuleBase" id="RU004517"/>
    </source>
</evidence>
<dbReference type="InterPro" id="IPR018300">
    <property type="entry name" value="Aminotrans_IV_CS"/>
</dbReference>
<dbReference type="Gene3D" id="3.30.470.10">
    <property type="match status" value="1"/>
</dbReference>
<dbReference type="InterPro" id="IPR036038">
    <property type="entry name" value="Aminotransferase-like"/>
</dbReference>
<dbReference type="PANTHER" id="PTHR42825">
    <property type="entry name" value="AMINO ACID AMINOTRANSFERASE"/>
    <property type="match status" value="1"/>
</dbReference>
<evidence type="ECO:0000256" key="6">
    <source>
        <dbReference type="PIRSR" id="PIRSR006468-1"/>
    </source>
</evidence>
<dbReference type="PROSITE" id="PS00770">
    <property type="entry name" value="AA_TRANSFER_CLASS_4"/>
    <property type="match status" value="1"/>
</dbReference>
<dbReference type="Proteomes" id="UP000000759">
    <property type="component" value="Chromosome 13"/>
</dbReference>
<dbReference type="OrthoDB" id="1732691at2759"/>
<dbReference type="PANTHER" id="PTHR42825:SF2">
    <property type="entry name" value="BRANCHED-CHAIN-AMINO-ACID AMINOTRANSFERASE 3, CHLOROPLASTIC-RELATED"/>
    <property type="match status" value="1"/>
</dbReference>
<evidence type="ECO:0000256" key="5">
    <source>
        <dbReference type="ARBA" id="ARBA00022898"/>
    </source>
</evidence>
<evidence type="ECO:0000256" key="1">
    <source>
        <dbReference type="ARBA" id="ARBA00001933"/>
    </source>
</evidence>
<comment type="catalytic activity">
    <reaction evidence="9">
        <text>L-valine + 2-oxoglutarate = 3-methyl-2-oxobutanoate + L-glutamate</text>
        <dbReference type="Rhea" id="RHEA:24813"/>
        <dbReference type="ChEBI" id="CHEBI:11851"/>
        <dbReference type="ChEBI" id="CHEBI:16810"/>
        <dbReference type="ChEBI" id="CHEBI:29985"/>
        <dbReference type="ChEBI" id="CHEBI:57762"/>
        <dbReference type="EC" id="2.6.1.42"/>
    </reaction>
</comment>
<dbReference type="eggNOG" id="KOG0975">
    <property type="taxonomic scope" value="Eukaryota"/>
</dbReference>
<dbReference type="Pfam" id="PF01063">
    <property type="entry name" value="Aminotran_4"/>
    <property type="match status" value="1"/>
</dbReference>
<sequence length="326" mass="35777">MSPLELPPSVDNVDFASLPWNLNLPSQHVYLHLTTTTDWSEEEKFLQELESSVFSYQDRPLPLTPATTSLNYGTTLWEGLKAYRVDDLKAVVFRPDQNYARMWAGAHEMCLPMPSKRLFLRAVQLAVQKNAHLLPPVGDGMKLYVRPMLLGSGQQLGLYPSPQVSFLVYVSPTGNHFASATAGLNLHLETRRARASRGGMGSTKCAGNYAVALKPLMDAKKHGFHDNVFLELETLPEKDGHGIEQAVLQELSAANVFVVLRTGEIVTPSLDRGTILPGVTRRSVSTENPDVRVTVSTRDITVGELAHATEFFATGTAAEVVPVARV</sequence>
<comment type="catalytic activity">
    <reaction evidence="9">
        <text>L-leucine + 2-oxoglutarate = 4-methyl-2-oxopentanoate + L-glutamate</text>
        <dbReference type="Rhea" id="RHEA:18321"/>
        <dbReference type="ChEBI" id="CHEBI:16810"/>
        <dbReference type="ChEBI" id="CHEBI:17865"/>
        <dbReference type="ChEBI" id="CHEBI:29985"/>
        <dbReference type="ChEBI" id="CHEBI:57427"/>
        <dbReference type="EC" id="2.6.1.42"/>
    </reaction>
</comment>
<protein>
    <recommendedName>
        <fullName evidence="9">Branched-chain-amino-acid aminotransferase</fullName>
        <ecNumber evidence="9">2.6.1.42</ecNumber>
    </recommendedName>
</protein>
<dbReference type="RefSeq" id="XP_002181656.1">
    <property type="nucleotide sequence ID" value="XM_002181620.1"/>
</dbReference>
<evidence type="ECO:0000313" key="10">
    <source>
        <dbReference type="EMBL" id="EEC46870.1"/>
    </source>
</evidence>
<evidence type="ECO:0000256" key="8">
    <source>
        <dbReference type="RuleBase" id="RU004516"/>
    </source>
</evidence>
<dbReference type="Gene3D" id="3.20.10.10">
    <property type="entry name" value="D-amino Acid Aminotransferase, subunit A, domain 2"/>
    <property type="match status" value="1"/>
</dbReference>
<dbReference type="KEGG" id="pti:PHATRDRAFT_28585"/>
<dbReference type="PaxDb" id="2850-Phatr28585"/>
<dbReference type="GO" id="GO:0052655">
    <property type="term" value="F:L-valine-2-oxoglutarate transaminase activity"/>
    <property type="evidence" value="ECO:0007669"/>
    <property type="project" value="RHEA"/>
</dbReference>